<dbReference type="GO" id="GO:0016491">
    <property type="term" value="F:oxidoreductase activity"/>
    <property type="evidence" value="ECO:0007669"/>
    <property type="project" value="UniProtKB-KW"/>
</dbReference>
<evidence type="ECO:0000256" key="1">
    <source>
        <dbReference type="ARBA" id="ARBA00007905"/>
    </source>
</evidence>
<dbReference type="FunFam" id="3.20.20.100:FF:000006">
    <property type="entry name" value="Aldo-keto reductase family 1 member A1"/>
    <property type="match status" value="1"/>
</dbReference>
<dbReference type="Pfam" id="PF10607">
    <property type="entry name" value="CTLH"/>
    <property type="match status" value="1"/>
</dbReference>
<dbReference type="InterPro" id="IPR013144">
    <property type="entry name" value="CRA_dom"/>
</dbReference>
<dbReference type="InterPro" id="IPR006594">
    <property type="entry name" value="LisH"/>
</dbReference>
<dbReference type="PROSITE" id="PS00062">
    <property type="entry name" value="ALDOKETO_REDUCTASE_2"/>
    <property type="match status" value="1"/>
</dbReference>
<comment type="caution">
    <text evidence="5">The sequence shown here is derived from an EMBL/GenBank/DDBJ whole genome shotgun (WGS) entry which is preliminary data.</text>
</comment>
<dbReference type="InterPro" id="IPR036812">
    <property type="entry name" value="NAD(P)_OxRdtase_dom_sf"/>
</dbReference>
<keyword evidence="3" id="KW-0560">Oxidoreductase</keyword>
<dbReference type="CDD" id="cd16652">
    <property type="entry name" value="dRING_Rmd5p-like"/>
    <property type="match status" value="1"/>
</dbReference>
<dbReference type="EMBL" id="VVIM01000007">
    <property type="protein sequence ID" value="KAB0795658.1"/>
    <property type="molecule type" value="Genomic_DNA"/>
</dbReference>
<dbReference type="InterPro" id="IPR024964">
    <property type="entry name" value="CTLH/CRA"/>
</dbReference>
<evidence type="ECO:0000256" key="3">
    <source>
        <dbReference type="ARBA" id="ARBA00023002"/>
    </source>
</evidence>
<dbReference type="PANTHER" id="PTHR11732">
    <property type="entry name" value="ALDO/KETO REDUCTASE"/>
    <property type="match status" value="1"/>
</dbReference>
<feature type="domain" description="CTLH" evidence="4">
    <location>
        <begin position="153"/>
        <end position="210"/>
    </location>
</feature>
<keyword evidence="2" id="KW-0521">NADP</keyword>
<dbReference type="InParanoid" id="A0A5N4AEK2"/>
<protein>
    <recommendedName>
        <fullName evidence="4">CTLH domain-containing protein</fullName>
    </recommendedName>
</protein>
<dbReference type="PROSITE" id="PS50896">
    <property type="entry name" value="LISH"/>
    <property type="match status" value="1"/>
</dbReference>
<dbReference type="FunCoup" id="A0A5N4AEK2">
    <property type="interactions" value="1551"/>
</dbReference>
<dbReference type="PROSITE" id="PS50897">
    <property type="entry name" value="CTLH"/>
    <property type="match status" value="1"/>
</dbReference>
<comment type="similarity">
    <text evidence="1">Belongs to the aldo/keto reductase family.</text>
</comment>
<dbReference type="Proteomes" id="UP000327044">
    <property type="component" value="Unassembled WGS sequence"/>
</dbReference>
<dbReference type="PRINTS" id="PR00069">
    <property type="entry name" value="ALDKETRDTASE"/>
</dbReference>
<dbReference type="InterPro" id="IPR018170">
    <property type="entry name" value="Aldo/ket_reductase_CS"/>
</dbReference>
<dbReference type="InterPro" id="IPR023210">
    <property type="entry name" value="NADP_OxRdtase_dom"/>
</dbReference>
<dbReference type="InterPro" id="IPR006595">
    <property type="entry name" value="CTLH_C"/>
</dbReference>
<dbReference type="PROSITE" id="PS00063">
    <property type="entry name" value="ALDOKETO_REDUCTASE_3"/>
    <property type="match status" value="1"/>
</dbReference>
<dbReference type="InterPro" id="IPR020471">
    <property type="entry name" value="AKR"/>
</dbReference>
<accession>A0A5N4AEK2</accession>
<reference evidence="5 6" key="1">
    <citation type="journal article" date="2018" name="Elife">
        <title>Firefly genomes illuminate parallel origins of bioluminescence in beetles.</title>
        <authorList>
            <person name="Fallon T.R."/>
            <person name="Lower S.E."/>
            <person name="Chang C.H."/>
            <person name="Bessho-Uehara M."/>
            <person name="Martin G.J."/>
            <person name="Bewick A.J."/>
            <person name="Behringer M."/>
            <person name="Debat H.J."/>
            <person name="Wong I."/>
            <person name="Day J.C."/>
            <person name="Suvorov A."/>
            <person name="Silva C.J."/>
            <person name="Stanger-Hall K.F."/>
            <person name="Hall D.W."/>
            <person name="Schmitz R.J."/>
            <person name="Nelson D.R."/>
            <person name="Lewis S.M."/>
            <person name="Shigenobu S."/>
            <person name="Bybee S.M."/>
            <person name="Larracuente A.M."/>
            <person name="Oba Y."/>
            <person name="Weng J.K."/>
        </authorList>
    </citation>
    <scope>NUCLEOTIDE SEQUENCE [LARGE SCALE GENOMIC DNA]</scope>
    <source>
        <strain evidence="5">1611_PpyrPB1</strain>
        <tissue evidence="5">Whole body</tissue>
    </source>
</reference>
<evidence type="ECO:0000313" key="6">
    <source>
        <dbReference type="Proteomes" id="UP000327044"/>
    </source>
</evidence>
<name>A0A5N4AEK2_PHOPY</name>
<sequence length="720" mass="81005">MDACCAVEREVDRVLSKFGIIGEHASRTLCDLIAYIQGLKLELEAAPDGHILSPIQSGLLKHAMVKVKDTVSRLATDHRDLHSTVSKVGKAVDRNFTADFAVTSRDDIFNEQEKLAVLNKVVYQHFCRQGMQDVANELAKEASVKIECGSSETFMELNHILESLKNKELEPALAWATALHDNLEAINSTLEFKLHRLKFIELLKQGAAYQTEAIAYARLHFGQFVKRHEKDIQMLMGMLLFVPNGISSSPYHFMLDNEMWIEIYEVFTLDACNLLGVSVDSPLATCVNAGCTAIPALLNIKQVMMQRQVTGIWNGKDELPIEIDLGTDKRYHSMFACPILRQQSTESNPPMRLLCGHVISRDALTKLSSGNNHTLEWLPWLYWQYEGGLFIDLYWTARTAKPSYGIVTINSTNIAALEASKKEKCRKYSPPEKVTQAVKDAIDIGYRHIDCAFAYGNEEQVGAGISAKILDGTVKRGDLFITSKLWNTFHRPGIVESAVRQSLKNLGVDYLDLYLMHWPMGYKEGDQNMPTGPDGTVVPSPYDYVDTWQAMEEIKKKGLAKSIGISNFNSRQIGRLLEKASVVPAVNQVECHPYLNQRQLIDYCNSKGIKITAYSPLASPGRQGINPEDPVLLKDLRLEVIAKKYSKTPAQVVIKYQIQRGNIVIPKSVTKSRIQENFNVFDFELSSEDISVIDTFNRNLRLIRPSGASSHQYYPFNEEF</sequence>
<dbReference type="AlphaFoldDB" id="A0A5N4AEK2"/>
<evidence type="ECO:0000313" key="5">
    <source>
        <dbReference type="EMBL" id="KAB0795658.1"/>
    </source>
</evidence>
<dbReference type="Pfam" id="PF00248">
    <property type="entry name" value="Aldo_ket_red"/>
    <property type="match status" value="1"/>
</dbReference>
<keyword evidence="6" id="KW-1185">Reference proteome</keyword>
<dbReference type="InterPro" id="IPR037683">
    <property type="entry name" value="Rmd5_dRing"/>
</dbReference>
<dbReference type="SMART" id="SM00668">
    <property type="entry name" value="CTLH"/>
    <property type="match status" value="1"/>
</dbReference>
<gene>
    <name evidence="5" type="ORF">PPYR_09719</name>
</gene>
<evidence type="ECO:0000256" key="2">
    <source>
        <dbReference type="ARBA" id="ARBA00022857"/>
    </source>
</evidence>
<dbReference type="SUPFAM" id="SSF51430">
    <property type="entry name" value="NAD(P)-linked oxidoreductase"/>
    <property type="match status" value="1"/>
</dbReference>
<evidence type="ECO:0000259" key="4">
    <source>
        <dbReference type="PROSITE" id="PS50897"/>
    </source>
</evidence>
<dbReference type="PROSITE" id="PS00798">
    <property type="entry name" value="ALDOKETO_REDUCTASE_1"/>
    <property type="match status" value="1"/>
</dbReference>
<dbReference type="Gene3D" id="3.20.20.100">
    <property type="entry name" value="NADP-dependent oxidoreductase domain"/>
    <property type="match status" value="1"/>
</dbReference>
<proteinExistence type="inferred from homology"/>
<dbReference type="SMART" id="SM00757">
    <property type="entry name" value="CRA"/>
    <property type="match status" value="1"/>
</dbReference>
<organism evidence="5 6">
    <name type="scientific">Photinus pyralis</name>
    <name type="common">Common eastern firefly</name>
    <name type="synonym">Lampyris pyralis</name>
    <dbReference type="NCBI Taxonomy" id="7054"/>
    <lineage>
        <taxon>Eukaryota</taxon>
        <taxon>Metazoa</taxon>
        <taxon>Ecdysozoa</taxon>
        <taxon>Arthropoda</taxon>
        <taxon>Hexapoda</taxon>
        <taxon>Insecta</taxon>
        <taxon>Pterygota</taxon>
        <taxon>Neoptera</taxon>
        <taxon>Endopterygota</taxon>
        <taxon>Coleoptera</taxon>
        <taxon>Polyphaga</taxon>
        <taxon>Elateriformia</taxon>
        <taxon>Elateroidea</taxon>
        <taxon>Lampyridae</taxon>
        <taxon>Lampyrinae</taxon>
        <taxon>Photinus</taxon>
    </lineage>
</organism>